<sequence>RNNLEKYGLKKVTLVKGFFFFKFSSTEGVDSVLRDGPCRISVVYIFLNKWSPSVSLLKKDLSRVPVWVKFHDVLLVAYQSDGLSLITMKIGTQMILDSYTNSMGLKSRGRSSCARILIEIIACNDFSDNLVMAVPNLEGTGYTKETIHVEYEREPPRCSKCLTFGHSLNDCPNTPKRVVNKMDK</sequence>
<dbReference type="EMBL" id="BKCJ011343307">
    <property type="protein sequence ID" value="GFD23230.1"/>
    <property type="molecule type" value="Genomic_DNA"/>
</dbReference>
<gene>
    <name evidence="1" type="ORF">Tci_895199</name>
</gene>
<dbReference type="InterPro" id="IPR040256">
    <property type="entry name" value="At4g02000-like"/>
</dbReference>
<comment type="caution">
    <text evidence="1">The sequence shown here is derived from an EMBL/GenBank/DDBJ whole genome shotgun (WGS) entry which is preliminary data.</text>
</comment>
<evidence type="ECO:0000313" key="1">
    <source>
        <dbReference type="EMBL" id="GFD23230.1"/>
    </source>
</evidence>
<protein>
    <submittedName>
        <fullName evidence="1">Uncharacterized protein</fullName>
    </submittedName>
</protein>
<dbReference type="PANTHER" id="PTHR31286:SF99">
    <property type="entry name" value="DUF4283 DOMAIN-CONTAINING PROTEIN"/>
    <property type="match status" value="1"/>
</dbReference>
<dbReference type="AlphaFoldDB" id="A0A699UKW6"/>
<organism evidence="1">
    <name type="scientific">Tanacetum cinerariifolium</name>
    <name type="common">Dalmatian daisy</name>
    <name type="synonym">Chrysanthemum cinerariifolium</name>
    <dbReference type="NCBI Taxonomy" id="118510"/>
    <lineage>
        <taxon>Eukaryota</taxon>
        <taxon>Viridiplantae</taxon>
        <taxon>Streptophyta</taxon>
        <taxon>Embryophyta</taxon>
        <taxon>Tracheophyta</taxon>
        <taxon>Spermatophyta</taxon>
        <taxon>Magnoliopsida</taxon>
        <taxon>eudicotyledons</taxon>
        <taxon>Gunneridae</taxon>
        <taxon>Pentapetalae</taxon>
        <taxon>asterids</taxon>
        <taxon>campanulids</taxon>
        <taxon>Asterales</taxon>
        <taxon>Asteraceae</taxon>
        <taxon>Asteroideae</taxon>
        <taxon>Anthemideae</taxon>
        <taxon>Anthemidinae</taxon>
        <taxon>Tanacetum</taxon>
    </lineage>
</organism>
<reference evidence="1" key="1">
    <citation type="journal article" date="2019" name="Sci. Rep.">
        <title>Draft genome of Tanacetum cinerariifolium, the natural source of mosquito coil.</title>
        <authorList>
            <person name="Yamashiro T."/>
            <person name="Shiraishi A."/>
            <person name="Satake H."/>
            <person name="Nakayama K."/>
        </authorList>
    </citation>
    <scope>NUCLEOTIDE SEQUENCE</scope>
</reference>
<dbReference type="PANTHER" id="PTHR31286">
    <property type="entry name" value="GLYCINE-RICH CELL WALL STRUCTURAL PROTEIN 1.8-LIKE"/>
    <property type="match status" value="1"/>
</dbReference>
<proteinExistence type="predicted"/>
<feature type="non-terminal residue" evidence="1">
    <location>
        <position position="1"/>
    </location>
</feature>
<accession>A0A699UKW6</accession>
<name>A0A699UKW6_TANCI</name>
<feature type="non-terminal residue" evidence="1">
    <location>
        <position position="184"/>
    </location>
</feature>